<name>A0ABN2SQ83_9ACTN</name>
<dbReference type="InterPro" id="IPR011009">
    <property type="entry name" value="Kinase-like_dom_sf"/>
</dbReference>
<reference evidence="1 2" key="1">
    <citation type="journal article" date="2019" name="Int. J. Syst. Evol. Microbiol.">
        <title>The Global Catalogue of Microorganisms (GCM) 10K type strain sequencing project: providing services to taxonomists for standard genome sequencing and annotation.</title>
        <authorList>
            <consortium name="The Broad Institute Genomics Platform"/>
            <consortium name="The Broad Institute Genome Sequencing Center for Infectious Disease"/>
            <person name="Wu L."/>
            <person name="Ma J."/>
        </authorList>
    </citation>
    <scope>NUCLEOTIDE SEQUENCE [LARGE SCALE GENOMIC DNA]</scope>
    <source>
        <strain evidence="1 2">JCM 16013</strain>
    </source>
</reference>
<keyword evidence="2" id="KW-1185">Reference proteome</keyword>
<comment type="caution">
    <text evidence="1">The sequence shown here is derived from an EMBL/GenBank/DDBJ whole genome shotgun (WGS) entry which is preliminary data.</text>
</comment>
<dbReference type="Proteomes" id="UP001499854">
    <property type="component" value="Unassembled WGS sequence"/>
</dbReference>
<evidence type="ECO:0000313" key="2">
    <source>
        <dbReference type="Proteomes" id="UP001499854"/>
    </source>
</evidence>
<sequence>MPTTRIDWPDLPAPARALVEEHIGRITAFRTAGAGLNSEVAAVLDTVNGRVFLKGVPLARKTLAACQRREAAVNPFVLAVTPALLWSGEAEGWNLLAFEYVDSRHADYRPGSTDLDGIVEVLNRLHKIAAPDLPEIRRAEQRWSSWDTGDYAELFVGDRLLHTDFAGHNVLIGTDDHAAWMVDWAWATTGAGFIDPACLIIRLIDAGHSAKGAETWARRCDAWAAAEPRAVDAFAEACVRMWNEIAKNGPAVWTRSMARSAHKWAAYRRGMR</sequence>
<gene>
    <name evidence="1" type="ORF">GCM10009838_62210</name>
</gene>
<dbReference type="Gene3D" id="3.90.1200.10">
    <property type="match status" value="1"/>
</dbReference>
<accession>A0ABN2SQ83</accession>
<evidence type="ECO:0000313" key="1">
    <source>
        <dbReference type="EMBL" id="GAA1990545.1"/>
    </source>
</evidence>
<protein>
    <recommendedName>
        <fullName evidence="3">Aminoglycoside phosphotransferase</fullName>
    </recommendedName>
</protein>
<organism evidence="1 2">
    <name type="scientific">Catenulispora subtropica</name>
    <dbReference type="NCBI Taxonomy" id="450798"/>
    <lineage>
        <taxon>Bacteria</taxon>
        <taxon>Bacillati</taxon>
        <taxon>Actinomycetota</taxon>
        <taxon>Actinomycetes</taxon>
        <taxon>Catenulisporales</taxon>
        <taxon>Catenulisporaceae</taxon>
        <taxon>Catenulispora</taxon>
    </lineage>
</organism>
<proteinExistence type="predicted"/>
<evidence type="ECO:0008006" key="3">
    <source>
        <dbReference type="Google" id="ProtNLM"/>
    </source>
</evidence>
<dbReference type="RefSeq" id="WP_344660715.1">
    <property type="nucleotide sequence ID" value="NZ_BAAAQM010000043.1"/>
</dbReference>
<dbReference type="SUPFAM" id="SSF56112">
    <property type="entry name" value="Protein kinase-like (PK-like)"/>
    <property type="match status" value="1"/>
</dbReference>
<dbReference type="EMBL" id="BAAAQM010000043">
    <property type="protein sequence ID" value="GAA1990545.1"/>
    <property type="molecule type" value="Genomic_DNA"/>
</dbReference>